<dbReference type="GO" id="GO:0046872">
    <property type="term" value="F:metal ion binding"/>
    <property type="evidence" value="ECO:0007669"/>
    <property type="project" value="UniProtKB-KW"/>
</dbReference>
<evidence type="ECO:0000256" key="3">
    <source>
        <dbReference type="ARBA" id="ARBA00022723"/>
    </source>
</evidence>
<feature type="transmembrane region" description="Helical" evidence="7">
    <location>
        <begin position="109"/>
        <end position="127"/>
    </location>
</feature>
<dbReference type="RefSeq" id="WP_039095280.1">
    <property type="nucleotide sequence ID" value="NZ_JTDN01000001.1"/>
</dbReference>
<keyword evidence="6 7" id="KW-0408">Iron</keyword>
<dbReference type="AlphaFoldDB" id="A0A0B2C2J6"/>
<organism evidence="9 10">
    <name type="scientific">Croceibacterium mercuriale</name>
    <dbReference type="NCBI Taxonomy" id="1572751"/>
    <lineage>
        <taxon>Bacteria</taxon>
        <taxon>Pseudomonadati</taxon>
        <taxon>Pseudomonadota</taxon>
        <taxon>Alphaproteobacteria</taxon>
        <taxon>Sphingomonadales</taxon>
        <taxon>Erythrobacteraceae</taxon>
        <taxon>Croceibacterium</taxon>
    </lineage>
</organism>
<keyword evidence="5" id="KW-0201">Cytochrome c-type biogenesis</keyword>
<feature type="signal peptide" evidence="7">
    <location>
        <begin position="1"/>
        <end position="18"/>
    </location>
</feature>
<reference evidence="9 10" key="1">
    <citation type="submission" date="2014-11" db="EMBL/GenBank/DDBJ databases">
        <title>Draft genome sequence of Kirrobacter mercurialis.</title>
        <authorList>
            <person name="Coil D.A."/>
            <person name="Eisen J.A."/>
        </authorList>
    </citation>
    <scope>NUCLEOTIDE SEQUENCE [LARGE SCALE GENOMIC DNA]</scope>
    <source>
        <strain evidence="9 10">Coronado</strain>
    </source>
</reference>
<dbReference type="Gene3D" id="1.10.8.640">
    <property type="entry name" value="Cytochrome C biogenesis protein"/>
    <property type="match status" value="1"/>
</dbReference>
<keyword evidence="2 7" id="KW-0349">Heme</keyword>
<dbReference type="PANTHER" id="PTHR47870">
    <property type="entry name" value="CYTOCHROME C-TYPE BIOGENESIS PROTEIN CCMH"/>
    <property type="match status" value="1"/>
</dbReference>
<accession>A0A0B2C2J6</accession>
<name>A0A0B2C2J6_9SPHN</name>
<dbReference type="Proteomes" id="UP000030988">
    <property type="component" value="Unassembled WGS sequence"/>
</dbReference>
<keyword evidence="10" id="KW-1185">Reference proteome</keyword>
<dbReference type="EMBL" id="JTDN01000001">
    <property type="protein sequence ID" value="KHL26211.1"/>
    <property type="molecule type" value="Genomic_DNA"/>
</dbReference>
<evidence type="ECO:0000256" key="1">
    <source>
        <dbReference type="ARBA" id="ARBA00010342"/>
    </source>
</evidence>
<dbReference type="InterPro" id="IPR051263">
    <property type="entry name" value="C-type_cytochrome_biogenesis"/>
</dbReference>
<dbReference type="PANTHER" id="PTHR47870:SF1">
    <property type="entry name" value="CYTOCHROME C-TYPE BIOGENESIS PROTEIN CCMH"/>
    <property type="match status" value="1"/>
</dbReference>
<gene>
    <name evidence="9" type="ORF">PK98_06905</name>
</gene>
<proteinExistence type="inferred from homology"/>
<feature type="chain" id="PRO_5011022489" description="Cytochrome c-type biogenesis protein" evidence="7">
    <location>
        <begin position="19"/>
        <end position="135"/>
    </location>
</feature>
<keyword evidence="7" id="KW-0472">Membrane</keyword>
<evidence type="ECO:0000256" key="6">
    <source>
        <dbReference type="ARBA" id="ARBA00023004"/>
    </source>
</evidence>
<keyword evidence="7" id="KW-1133">Transmembrane helix</keyword>
<comment type="caution">
    <text evidence="9">The sequence shown here is derived from an EMBL/GenBank/DDBJ whole genome shotgun (WGS) entry which is preliminary data.</text>
</comment>
<dbReference type="Pfam" id="PF03918">
    <property type="entry name" value="CcmH"/>
    <property type="match status" value="1"/>
</dbReference>
<dbReference type="InterPro" id="IPR005616">
    <property type="entry name" value="CcmH/CycL/Ccl2/NrfF_N"/>
</dbReference>
<evidence type="ECO:0000259" key="8">
    <source>
        <dbReference type="Pfam" id="PF03918"/>
    </source>
</evidence>
<dbReference type="OrthoDB" id="9804975at2"/>
<dbReference type="STRING" id="1572751.PK98_06905"/>
<dbReference type="CDD" id="cd16378">
    <property type="entry name" value="CcmH_N"/>
    <property type="match status" value="1"/>
</dbReference>
<evidence type="ECO:0000313" key="9">
    <source>
        <dbReference type="EMBL" id="KHL26211.1"/>
    </source>
</evidence>
<dbReference type="GO" id="GO:0005886">
    <property type="term" value="C:plasma membrane"/>
    <property type="evidence" value="ECO:0007669"/>
    <property type="project" value="TreeGrafter"/>
</dbReference>
<comment type="function">
    <text evidence="7">Possible subunit of a heme lyase.</text>
</comment>
<evidence type="ECO:0000256" key="5">
    <source>
        <dbReference type="ARBA" id="ARBA00022748"/>
    </source>
</evidence>
<dbReference type="GO" id="GO:0017004">
    <property type="term" value="P:cytochrome complex assembly"/>
    <property type="evidence" value="ECO:0007669"/>
    <property type="project" value="UniProtKB-KW"/>
</dbReference>
<evidence type="ECO:0000313" key="10">
    <source>
        <dbReference type="Proteomes" id="UP000030988"/>
    </source>
</evidence>
<sequence length="135" mass="14920">MRLLLALLLALLPVAAPAQDSLPPAPYAYRQLDDPRLEREARDLMDSLRCLTCQSQSIADSDAPMAGDMRHQVRTRLAAGETPEAVRGWLIGRYGDYISYRPAPGATTWPLFAVPVLLLVAALLVIARRLRGRSR</sequence>
<dbReference type="InterPro" id="IPR038297">
    <property type="entry name" value="CcmH/CycL/NrfF/Ccl2_sf"/>
</dbReference>
<evidence type="ECO:0000256" key="4">
    <source>
        <dbReference type="ARBA" id="ARBA00022729"/>
    </source>
</evidence>
<comment type="similarity">
    <text evidence="1 7">Belongs to the CcmH/CycL/Ccl2/NrfF family.</text>
</comment>
<keyword evidence="7" id="KW-0812">Transmembrane</keyword>
<feature type="domain" description="CcmH/CycL/Ccl2/NrfF N-terminal" evidence="8">
    <location>
        <begin position="26"/>
        <end position="134"/>
    </location>
</feature>
<evidence type="ECO:0000256" key="7">
    <source>
        <dbReference type="RuleBase" id="RU364112"/>
    </source>
</evidence>
<keyword evidence="3 7" id="KW-0479">Metal-binding</keyword>
<evidence type="ECO:0000256" key="2">
    <source>
        <dbReference type="ARBA" id="ARBA00022617"/>
    </source>
</evidence>
<keyword evidence="4 7" id="KW-0732">Signal</keyword>
<protein>
    <recommendedName>
        <fullName evidence="7">Cytochrome c-type biogenesis protein</fullName>
    </recommendedName>
</protein>